<comment type="caution">
    <text evidence="2">The sequence shown here is derived from an EMBL/GenBank/DDBJ whole genome shotgun (WGS) entry which is preliminary data.</text>
</comment>
<name>A0A835SHY5_CHLIN</name>
<sequence length="616" mass="64927">MDADTSGEPAHTTDEWARLSRDLIRKVASRLHPNDVAGSLVFVNRETAACLRGSGYNKLALAQQLAQGSDGVARAVQPWPDHAFVVHWGRPEPWRALPYPQRLRLLSLAASSGHLLSLEAALTHAGCAADSEAITAAAAAGHAAACERLLREAPCPANLDKPSAAAARSGHFDVMQVLLDAATDSSRHQQCMAGFARGACIGGQAGVLEWLAAEHSLPHGSLTPWDVGLVARFGHVAMLERLMSQLPDYAPAGAAAGGPMLDEAAQRARREARGLMLNSITFGCPLEAMQRHYDRLWGWRPVPPAAPPDAVAVAPGGGGGGAAAAAAAQPAAEGGAEGEGEGEAGAGAGQEGEQQAAEAGADIAEPGQEEALDGTLCGLLASAAASRTPCWAAKLDFLRSRWGPAVVGEVLAGERGPAYLLHSAARQPDFLQRLTYLHAAGMPRHVDVYEAGVYAAVQGHADALVYMWDERGERLDEEFVRRYVAWVHTPRPGDMAILELLRGRGARFQLRHVALAADRRWPDASLMWLMEAAEHGDLPPAEVRSCWSKAFSAAAAAGAGIGVLQALRARGAAVDLEAVAMGGSAEALEWARGQEQEEQRALVHGLQALYTLEESE</sequence>
<dbReference type="AlphaFoldDB" id="A0A835SHY5"/>
<dbReference type="GO" id="GO:0016020">
    <property type="term" value="C:membrane"/>
    <property type="evidence" value="ECO:0007669"/>
    <property type="project" value="TreeGrafter"/>
</dbReference>
<dbReference type="GO" id="GO:0005783">
    <property type="term" value="C:endoplasmic reticulum"/>
    <property type="evidence" value="ECO:0007669"/>
    <property type="project" value="TreeGrafter"/>
</dbReference>
<dbReference type="SUPFAM" id="SSF48403">
    <property type="entry name" value="Ankyrin repeat"/>
    <property type="match status" value="1"/>
</dbReference>
<protein>
    <submittedName>
        <fullName evidence="2">Uncharacterized protein</fullName>
    </submittedName>
</protein>
<dbReference type="Gene3D" id="1.25.40.20">
    <property type="entry name" value="Ankyrin repeat-containing domain"/>
    <property type="match status" value="1"/>
</dbReference>
<feature type="compositionally biased region" description="Low complexity" evidence="1">
    <location>
        <begin position="351"/>
        <end position="361"/>
    </location>
</feature>
<evidence type="ECO:0000313" key="2">
    <source>
        <dbReference type="EMBL" id="KAG2427329.1"/>
    </source>
</evidence>
<dbReference type="OrthoDB" id="10593243at2759"/>
<organism evidence="2 3">
    <name type="scientific">Chlamydomonas incerta</name>
    <dbReference type="NCBI Taxonomy" id="51695"/>
    <lineage>
        <taxon>Eukaryota</taxon>
        <taxon>Viridiplantae</taxon>
        <taxon>Chlorophyta</taxon>
        <taxon>core chlorophytes</taxon>
        <taxon>Chlorophyceae</taxon>
        <taxon>CS clade</taxon>
        <taxon>Chlamydomonadales</taxon>
        <taxon>Chlamydomonadaceae</taxon>
        <taxon>Chlamydomonas</taxon>
    </lineage>
</organism>
<dbReference type="EMBL" id="JAEHOC010000041">
    <property type="protein sequence ID" value="KAG2427329.1"/>
    <property type="molecule type" value="Genomic_DNA"/>
</dbReference>
<dbReference type="GO" id="GO:0004620">
    <property type="term" value="F:phospholipase activity"/>
    <property type="evidence" value="ECO:0007669"/>
    <property type="project" value="TreeGrafter"/>
</dbReference>
<gene>
    <name evidence="2" type="ORF">HXX76_012524</name>
</gene>
<feature type="compositionally biased region" description="Low complexity" evidence="1">
    <location>
        <begin position="323"/>
        <end position="334"/>
    </location>
</feature>
<dbReference type="Proteomes" id="UP000650467">
    <property type="component" value="Unassembled WGS sequence"/>
</dbReference>
<proteinExistence type="predicted"/>
<keyword evidence="3" id="KW-1185">Reference proteome</keyword>
<dbReference type="GO" id="GO:0046513">
    <property type="term" value="P:ceramide biosynthetic process"/>
    <property type="evidence" value="ECO:0007669"/>
    <property type="project" value="TreeGrafter"/>
</dbReference>
<dbReference type="GO" id="GO:0071944">
    <property type="term" value="C:cell periphery"/>
    <property type="evidence" value="ECO:0007669"/>
    <property type="project" value="TreeGrafter"/>
</dbReference>
<feature type="region of interest" description="Disordered" evidence="1">
    <location>
        <begin position="310"/>
        <end position="361"/>
    </location>
</feature>
<evidence type="ECO:0000256" key="1">
    <source>
        <dbReference type="SAM" id="MobiDB-lite"/>
    </source>
</evidence>
<dbReference type="PANTHER" id="PTHR12393:SF6">
    <property type="entry name" value="SPHINGOMYELIN PHOSPHODIESTERASE 2"/>
    <property type="match status" value="1"/>
</dbReference>
<accession>A0A835SHY5</accession>
<dbReference type="InterPro" id="IPR036770">
    <property type="entry name" value="Ankyrin_rpt-contain_sf"/>
</dbReference>
<evidence type="ECO:0000313" key="3">
    <source>
        <dbReference type="Proteomes" id="UP000650467"/>
    </source>
</evidence>
<dbReference type="PANTHER" id="PTHR12393">
    <property type="entry name" value="SPHINGOMYELIN PHOSPHODIESTERASE RELATED"/>
    <property type="match status" value="1"/>
</dbReference>
<reference evidence="2" key="1">
    <citation type="journal article" date="2020" name="bioRxiv">
        <title>Comparative genomics of Chlamydomonas.</title>
        <authorList>
            <person name="Craig R.J."/>
            <person name="Hasan A.R."/>
            <person name="Ness R.W."/>
            <person name="Keightley P.D."/>
        </authorList>
    </citation>
    <scope>NUCLEOTIDE SEQUENCE</scope>
    <source>
        <strain evidence="2">SAG 7.73</strain>
    </source>
</reference>
<dbReference type="GO" id="GO:0030149">
    <property type="term" value="P:sphingolipid catabolic process"/>
    <property type="evidence" value="ECO:0007669"/>
    <property type="project" value="TreeGrafter"/>
</dbReference>